<name>A0A438F9D5_VITVI</name>
<proteinExistence type="predicted"/>
<comment type="caution">
    <text evidence="1">The sequence shown here is derived from an EMBL/GenBank/DDBJ whole genome shotgun (WGS) entry which is preliminary data.</text>
</comment>
<dbReference type="Proteomes" id="UP000288805">
    <property type="component" value="Unassembled WGS sequence"/>
</dbReference>
<protein>
    <submittedName>
        <fullName evidence="1">Uncharacterized protein</fullName>
    </submittedName>
</protein>
<evidence type="ECO:0000313" key="1">
    <source>
        <dbReference type="EMBL" id="RVW56534.1"/>
    </source>
</evidence>
<dbReference type="AlphaFoldDB" id="A0A438F9D5"/>
<gene>
    <name evidence="1" type="ORF">CK203_072484</name>
</gene>
<sequence>MYIWEVLLTSKGNANFFQRRMGDYQKASIMLSLDGGKNYVFKIDEDF</sequence>
<evidence type="ECO:0000313" key="2">
    <source>
        <dbReference type="Proteomes" id="UP000288805"/>
    </source>
</evidence>
<organism evidence="1 2">
    <name type="scientific">Vitis vinifera</name>
    <name type="common">Grape</name>
    <dbReference type="NCBI Taxonomy" id="29760"/>
    <lineage>
        <taxon>Eukaryota</taxon>
        <taxon>Viridiplantae</taxon>
        <taxon>Streptophyta</taxon>
        <taxon>Embryophyta</taxon>
        <taxon>Tracheophyta</taxon>
        <taxon>Spermatophyta</taxon>
        <taxon>Magnoliopsida</taxon>
        <taxon>eudicotyledons</taxon>
        <taxon>Gunneridae</taxon>
        <taxon>Pentapetalae</taxon>
        <taxon>rosids</taxon>
        <taxon>Vitales</taxon>
        <taxon>Vitaceae</taxon>
        <taxon>Viteae</taxon>
        <taxon>Vitis</taxon>
    </lineage>
</organism>
<dbReference type="EMBL" id="QGNW01001077">
    <property type="protein sequence ID" value="RVW56534.1"/>
    <property type="molecule type" value="Genomic_DNA"/>
</dbReference>
<accession>A0A438F9D5</accession>
<reference evidence="1 2" key="1">
    <citation type="journal article" date="2018" name="PLoS Genet.">
        <title>Population sequencing reveals clonal diversity and ancestral inbreeding in the grapevine cultivar Chardonnay.</title>
        <authorList>
            <person name="Roach M.J."/>
            <person name="Johnson D.L."/>
            <person name="Bohlmann J."/>
            <person name="van Vuuren H.J."/>
            <person name="Jones S.J."/>
            <person name="Pretorius I.S."/>
            <person name="Schmidt S.A."/>
            <person name="Borneman A.R."/>
        </authorList>
    </citation>
    <scope>NUCLEOTIDE SEQUENCE [LARGE SCALE GENOMIC DNA]</scope>
    <source>
        <strain evidence="2">cv. Chardonnay</strain>
        <tissue evidence="1">Leaf</tissue>
    </source>
</reference>